<dbReference type="InterPro" id="IPR000601">
    <property type="entry name" value="PKD_dom"/>
</dbReference>
<dbReference type="Pfam" id="PF05048">
    <property type="entry name" value="NosD"/>
    <property type="match status" value="2"/>
</dbReference>
<dbReference type="InterPro" id="IPR013783">
    <property type="entry name" value="Ig-like_fold"/>
</dbReference>
<dbReference type="RefSeq" id="WP_109966945.1">
    <property type="nucleotide sequence ID" value="NZ_CP176093.1"/>
</dbReference>
<evidence type="ECO:0000259" key="1">
    <source>
        <dbReference type="PROSITE" id="PS50093"/>
    </source>
</evidence>
<dbReference type="InterPro" id="IPR035986">
    <property type="entry name" value="PKD_dom_sf"/>
</dbReference>
<dbReference type="CDD" id="cd00146">
    <property type="entry name" value="PKD"/>
    <property type="match status" value="2"/>
</dbReference>
<accession>A0A2V2N869</accession>
<organism evidence="2 3">
    <name type="scientific">Methanospirillum lacunae</name>
    <dbReference type="NCBI Taxonomy" id="668570"/>
    <lineage>
        <taxon>Archaea</taxon>
        <taxon>Methanobacteriati</taxon>
        <taxon>Methanobacteriota</taxon>
        <taxon>Stenosarchaea group</taxon>
        <taxon>Methanomicrobia</taxon>
        <taxon>Methanomicrobiales</taxon>
        <taxon>Methanospirillaceae</taxon>
        <taxon>Methanospirillum</taxon>
    </lineage>
</organism>
<dbReference type="PROSITE" id="PS50093">
    <property type="entry name" value="PKD"/>
    <property type="match status" value="2"/>
</dbReference>
<dbReference type="InterPro" id="IPR007742">
    <property type="entry name" value="NosD_dom"/>
</dbReference>
<dbReference type="Gene3D" id="2.60.40.10">
    <property type="entry name" value="Immunoglobulins"/>
    <property type="match status" value="2"/>
</dbReference>
<dbReference type="Gene3D" id="2.160.20.10">
    <property type="entry name" value="Single-stranded right-handed beta-helix, Pectin lyase-like"/>
    <property type="match status" value="2"/>
</dbReference>
<dbReference type="SMART" id="SM00710">
    <property type="entry name" value="PbH1"/>
    <property type="match status" value="9"/>
</dbReference>
<dbReference type="InterPro" id="IPR012334">
    <property type="entry name" value="Pectin_lyas_fold"/>
</dbReference>
<name>A0A2V2N869_9EURY</name>
<dbReference type="FunFam" id="2.60.40.10:FF:000270">
    <property type="entry name" value="Cell surface protein"/>
    <property type="match status" value="1"/>
</dbReference>
<dbReference type="Proteomes" id="UP000245657">
    <property type="component" value="Unassembled WGS sequence"/>
</dbReference>
<reference evidence="2 3" key="1">
    <citation type="submission" date="2018-05" db="EMBL/GenBank/DDBJ databases">
        <title>Draft genome of Methanospirillum lacunae Ki8-1.</title>
        <authorList>
            <person name="Dueholm M.S."/>
            <person name="Nielsen P.H."/>
            <person name="Bakmann L.F."/>
            <person name="Otzen D.E."/>
        </authorList>
    </citation>
    <scope>NUCLEOTIDE SEQUENCE [LARGE SCALE GENOMIC DNA]</scope>
    <source>
        <strain evidence="2 3">Ki8-1</strain>
    </source>
</reference>
<feature type="domain" description="PKD" evidence="1">
    <location>
        <begin position="638"/>
        <end position="702"/>
    </location>
</feature>
<dbReference type="GeneID" id="97548822"/>
<dbReference type="InterPro" id="IPR022409">
    <property type="entry name" value="PKD/Chitinase_dom"/>
</dbReference>
<evidence type="ECO:0000313" key="2">
    <source>
        <dbReference type="EMBL" id="PWR74745.1"/>
    </source>
</evidence>
<dbReference type="Pfam" id="PF18911">
    <property type="entry name" value="PKD_4"/>
    <property type="match status" value="2"/>
</dbReference>
<gene>
    <name evidence="2" type="ORF">DK846_00405</name>
</gene>
<keyword evidence="3" id="KW-1185">Reference proteome</keyword>
<dbReference type="InterPro" id="IPR011050">
    <property type="entry name" value="Pectin_lyase_fold/virulence"/>
</dbReference>
<dbReference type="OrthoDB" id="136775at2157"/>
<dbReference type="AlphaFoldDB" id="A0A2V2N869"/>
<proteinExistence type="predicted"/>
<dbReference type="SUPFAM" id="SSF49299">
    <property type="entry name" value="PKD domain"/>
    <property type="match status" value="2"/>
</dbReference>
<protein>
    <recommendedName>
        <fullName evidence="1">PKD domain-containing protein</fullName>
    </recommendedName>
</protein>
<sequence length="813" mass="87546">MSENSGLIPKFLVCLLILLTAVTIVCTAETNIKYSVFNDSKLNTSLTHLPDTKNFTLPAPPVNISEIKKTHTVVKDTSGFVSSLAFVDTDMKTMGNVVLVPITPTPEGSGYYYFNTTGHDQSYYIYSSGTYTLQDGFSTGNNSAIYIGASDVVLEGNAQTITGDTTNVGIAISSDESNATVRNFAGIEKFSNGIASNADNVSIVNNSIYDNYFSGVYSLGSHFSMQQTVLKNCSSVGVYVYGTDITLTDNFLNNNQGYGVYGYADNVTLERNSINNNAYGVTCIRDNLVCKENTITNNRFYGIGIESEGALIIGNIISQNGDNLFTARDNVTVKSNTISSSSDDYGYGIHGYGRNTTYSENTVNNNGYGIISSNSDCKAINNRVYSNNIYGIALEGNNETISDNIIRDTVLYGLACYGENSTVYNNIITNATFGVGIVDHYNSSVIGNQINSTSRFGLLILDYYGTTEGLGEIYNNYFGSDINIGGYGNFSNYSYTWTNPAGPQRGTNVVGGPFIAGNYWSNPSGTGWSDQKTPNVSGYTTTPYEVVTGMNDTAPLVPQKSVIINATANNWGVIVPGGNSSYRSYTNQTFIAQPKPGAEITDVVVDSTSQGNVTNWTFTQLTEDHEILAIGNATPGQVHAIFNASKRYGKSPLTVLFSSEQSLGSPTSWYWQFGDGITNTTQNPVHTYVTPGVYSVTLQALNGQTGGYAVWNNYITVTDGPVPEPTPTPVPGKIIAQFSAYPTTGNAPLTVDFKDMSSGNPTSWFWDFGDGAQVTLQNPSHTYTTKGTYPVTLSLKNANYGGSLRISNAITVT</sequence>
<comment type="caution">
    <text evidence="2">The sequence shown here is derived from an EMBL/GenBank/DDBJ whole genome shotgun (WGS) entry which is preliminary data.</text>
</comment>
<evidence type="ECO:0000313" key="3">
    <source>
        <dbReference type="Proteomes" id="UP000245657"/>
    </source>
</evidence>
<dbReference type="InterPro" id="IPR006626">
    <property type="entry name" value="PbH1"/>
</dbReference>
<feature type="domain" description="PKD" evidence="1">
    <location>
        <begin position="734"/>
        <end position="813"/>
    </location>
</feature>
<dbReference type="EMBL" id="QGMY01000001">
    <property type="protein sequence ID" value="PWR74745.1"/>
    <property type="molecule type" value="Genomic_DNA"/>
</dbReference>
<dbReference type="SUPFAM" id="SSF51126">
    <property type="entry name" value="Pectin lyase-like"/>
    <property type="match status" value="2"/>
</dbReference>
<dbReference type="SMART" id="SM00089">
    <property type="entry name" value="PKD"/>
    <property type="match status" value="2"/>
</dbReference>